<dbReference type="PANTHER" id="PTHR12289:SF67">
    <property type="match status" value="1"/>
</dbReference>
<dbReference type="InterPro" id="IPR036249">
    <property type="entry name" value="Thioredoxin-like_sf"/>
</dbReference>
<keyword evidence="4" id="KW-1185">Reference proteome</keyword>
<dbReference type="InParanoid" id="A0A395JLB2"/>
<organism evidence="3 4">
    <name type="scientific">Arenicella xantha</name>
    <dbReference type="NCBI Taxonomy" id="644221"/>
    <lineage>
        <taxon>Bacteria</taxon>
        <taxon>Pseudomonadati</taxon>
        <taxon>Pseudomonadota</taxon>
        <taxon>Gammaproteobacteria</taxon>
        <taxon>Arenicellales</taxon>
        <taxon>Arenicellaceae</taxon>
        <taxon>Arenicella</taxon>
    </lineage>
</organism>
<dbReference type="InterPro" id="IPR004046">
    <property type="entry name" value="GST_C"/>
</dbReference>
<proteinExistence type="predicted"/>
<dbReference type="EMBL" id="QNRT01000002">
    <property type="protein sequence ID" value="RBP51583.1"/>
    <property type="molecule type" value="Genomic_DNA"/>
</dbReference>
<dbReference type="Gene3D" id="1.20.1050.10">
    <property type="match status" value="1"/>
</dbReference>
<dbReference type="GO" id="GO:0005737">
    <property type="term" value="C:cytoplasm"/>
    <property type="evidence" value="ECO:0007669"/>
    <property type="project" value="TreeGrafter"/>
</dbReference>
<reference evidence="3 4" key="1">
    <citation type="submission" date="2018-06" db="EMBL/GenBank/DDBJ databases">
        <title>Genomic Encyclopedia of Type Strains, Phase IV (KMG-IV): sequencing the most valuable type-strain genomes for metagenomic binning, comparative biology and taxonomic classification.</title>
        <authorList>
            <person name="Goeker M."/>
        </authorList>
    </citation>
    <scope>NUCLEOTIDE SEQUENCE [LARGE SCALE GENOMIC DNA]</scope>
    <source>
        <strain evidence="3 4">DSM 24032</strain>
    </source>
</reference>
<accession>A0A395JLB2</accession>
<dbReference type="SUPFAM" id="SSF52833">
    <property type="entry name" value="Thioredoxin-like"/>
    <property type="match status" value="1"/>
</dbReference>
<sequence length="367" mass="42084">MTEVCYRLYGTKFSLYTGKARSYLLKKGIPFEETLATLSVYKKFIIPRTGVRYVPVLQTPDDEVFQDTTTIIDELESRFQSSSVYPETPKQKLAALLLEVYADEWLVIPAMHYRWNYPATNNHFIFGEFGSLVMPNAPGFVKRYLGKKVGSRFQGFVPNLGIREHNISALETSYSALLDDLQAHFEQYDYLLGSKPCIADFGLIGPMYAHLYRDPAPGKLMKTKAPALVAWVHRMMDSEVALESGQWLDDDEVPDTILAILRRMSKEQLPVLLDTDQRLNEWRQANPNKTQIDRFIGSHSFVVEGVEAERVVLPYALWMFQRPMDYYASLDDTRAVDELLEQTNFGNSLEHGLSNRLARPNNKLEFV</sequence>
<protein>
    <submittedName>
        <fullName evidence="3">Glutathione S-transferase</fullName>
    </submittedName>
</protein>
<name>A0A395JLB2_9GAMM</name>
<evidence type="ECO:0000313" key="4">
    <source>
        <dbReference type="Proteomes" id="UP000253083"/>
    </source>
</evidence>
<dbReference type="PANTHER" id="PTHR12289">
    <property type="entry name" value="METAXIN RELATED"/>
    <property type="match status" value="1"/>
</dbReference>
<dbReference type="InterPro" id="IPR050931">
    <property type="entry name" value="Mito_Protein_Transport_Metaxin"/>
</dbReference>
<feature type="domain" description="GST N-terminal" evidence="2">
    <location>
        <begin position="8"/>
        <end position="81"/>
    </location>
</feature>
<dbReference type="OrthoDB" id="7054557at2"/>
<dbReference type="Pfam" id="PF13417">
    <property type="entry name" value="GST_N_3"/>
    <property type="match status" value="1"/>
</dbReference>
<dbReference type="Pfam" id="PF00043">
    <property type="entry name" value="GST_C"/>
    <property type="match status" value="1"/>
</dbReference>
<evidence type="ECO:0000259" key="1">
    <source>
        <dbReference type="Pfam" id="PF00043"/>
    </source>
</evidence>
<dbReference type="GO" id="GO:0016740">
    <property type="term" value="F:transferase activity"/>
    <property type="evidence" value="ECO:0007669"/>
    <property type="project" value="UniProtKB-KW"/>
</dbReference>
<keyword evidence="3" id="KW-0808">Transferase</keyword>
<gene>
    <name evidence="3" type="ORF">DFR28_1021013</name>
</gene>
<comment type="caution">
    <text evidence="3">The sequence shown here is derived from an EMBL/GenBank/DDBJ whole genome shotgun (WGS) entry which is preliminary data.</text>
</comment>
<dbReference type="AlphaFoldDB" id="A0A395JLB2"/>
<dbReference type="RefSeq" id="WP_113954339.1">
    <property type="nucleotide sequence ID" value="NZ_QNRT01000002.1"/>
</dbReference>
<dbReference type="CDD" id="cd00299">
    <property type="entry name" value="GST_C_family"/>
    <property type="match status" value="1"/>
</dbReference>
<dbReference type="SUPFAM" id="SSF47616">
    <property type="entry name" value="GST C-terminal domain-like"/>
    <property type="match status" value="1"/>
</dbReference>
<feature type="domain" description="Glutathione S-transferase C-terminal" evidence="1">
    <location>
        <begin position="174"/>
        <end position="238"/>
    </location>
</feature>
<evidence type="ECO:0000313" key="3">
    <source>
        <dbReference type="EMBL" id="RBP51583.1"/>
    </source>
</evidence>
<dbReference type="InterPro" id="IPR004045">
    <property type="entry name" value="Glutathione_S-Trfase_N"/>
</dbReference>
<dbReference type="InterPro" id="IPR036282">
    <property type="entry name" value="Glutathione-S-Trfase_C_sf"/>
</dbReference>
<evidence type="ECO:0000259" key="2">
    <source>
        <dbReference type="Pfam" id="PF13417"/>
    </source>
</evidence>
<dbReference type="Gene3D" id="3.40.30.10">
    <property type="entry name" value="Glutaredoxin"/>
    <property type="match status" value="1"/>
</dbReference>
<dbReference type="Proteomes" id="UP000253083">
    <property type="component" value="Unassembled WGS sequence"/>
</dbReference>